<proteinExistence type="predicted"/>
<dbReference type="Proteomes" id="UP000054567">
    <property type="component" value="Unassembled WGS sequence"/>
</dbReference>
<reference evidence="1 2" key="1">
    <citation type="submission" date="2007-06" db="EMBL/GenBank/DDBJ databases">
        <title>The Genome Sequence of Coccidioides posadasii RMSCC_3488.</title>
        <authorList>
            <consortium name="Coccidioides Genome Resources Consortium"/>
            <consortium name="The Broad Institute Genome Sequencing Platform"/>
            <person name="Henn M.R."/>
            <person name="Sykes S."/>
            <person name="Young S."/>
            <person name="Jaffe D."/>
            <person name="Berlin A."/>
            <person name="Alvarez P."/>
            <person name="Butler J."/>
            <person name="Gnerre S."/>
            <person name="Grabherr M."/>
            <person name="Mauceli E."/>
            <person name="Brockman W."/>
            <person name="Kodira C."/>
            <person name="Alvarado L."/>
            <person name="Zeng Q."/>
            <person name="Crawford M."/>
            <person name="Antoine C."/>
            <person name="Devon K."/>
            <person name="Galgiani J."/>
            <person name="Orsborn K."/>
            <person name="Lewis M.L."/>
            <person name="Nusbaum C."/>
            <person name="Galagan J."/>
            <person name="Birren B."/>
        </authorList>
    </citation>
    <scope>NUCLEOTIDE SEQUENCE [LARGE SCALE GENOMIC DNA]</scope>
    <source>
        <strain evidence="1 2">RMSCC 3488</strain>
    </source>
</reference>
<evidence type="ECO:0000313" key="1">
    <source>
        <dbReference type="EMBL" id="KMM71576.1"/>
    </source>
</evidence>
<evidence type="ECO:0000313" key="2">
    <source>
        <dbReference type="Proteomes" id="UP000054567"/>
    </source>
</evidence>
<dbReference type="VEuPathDB" id="FungiDB:CPAG_07882"/>
<sequence length="111" mass="12556">MKRRPGWRILVTPPLRMKRLEGLGYFPPERTTLFLEITDFEMYRTMTTAPKFLFPVHSSRTSEASATSTFSVIFKTTFLSHASAHIAISAPCFLWSSPPASHIFHVLGPSI</sequence>
<gene>
    <name evidence="1" type="ORF">CPAG_07882</name>
</gene>
<accession>A0A0J6FEJ1</accession>
<reference evidence="2" key="3">
    <citation type="journal article" date="2010" name="Genome Res.">
        <title>Population genomic sequencing of Coccidioides fungi reveals recent hybridization and transposon control.</title>
        <authorList>
            <person name="Neafsey D.E."/>
            <person name="Barker B.M."/>
            <person name="Sharpton T.J."/>
            <person name="Stajich J.E."/>
            <person name="Park D.J."/>
            <person name="Whiston E."/>
            <person name="Hung C.-Y."/>
            <person name="McMahan C."/>
            <person name="White J."/>
            <person name="Sykes S."/>
            <person name="Heiman D."/>
            <person name="Young S."/>
            <person name="Zeng Q."/>
            <person name="Abouelleil A."/>
            <person name="Aftuck L."/>
            <person name="Bessette D."/>
            <person name="Brown A."/>
            <person name="FitzGerald M."/>
            <person name="Lui A."/>
            <person name="Macdonald J.P."/>
            <person name="Priest M."/>
            <person name="Orbach M.J."/>
            <person name="Galgiani J.N."/>
            <person name="Kirkland T.N."/>
            <person name="Cole G.T."/>
            <person name="Birren B.W."/>
            <person name="Henn M.R."/>
            <person name="Taylor J.W."/>
            <person name="Rounsley S.D."/>
        </authorList>
    </citation>
    <scope>NUCLEOTIDE SEQUENCE [LARGE SCALE GENOMIC DNA]</scope>
    <source>
        <strain evidence="2">RMSCC 3488</strain>
    </source>
</reference>
<dbReference type="EMBL" id="DS268113">
    <property type="protein sequence ID" value="KMM71576.1"/>
    <property type="molecule type" value="Genomic_DNA"/>
</dbReference>
<organism evidence="1 2">
    <name type="scientific">Coccidioides posadasii RMSCC 3488</name>
    <dbReference type="NCBI Taxonomy" id="454284"/>
    <lineage>
        <taxon>Eukaryota</taxon>
        <taxon>Fungi</taxon>
        <taxon>Dikarya</taxon>
        <taxon>Ascomycota</taxon>
        <taxon>Pezizomycotina</taxon>
        <taxon>Eurotiomycetes</taxon>
        <taxon>Eurotiomycetidae</taxon>
        <taxon>Onygenales</taxon>
        <taxon>Onygenaceae</taxon>
        <taxon>Coccidioides</taxon>
    </lineage>
</organism>
<dbReference type="AlphaFoldDB" id="A0A0J6FEJ1"/>
<protein>
    <submittedName>
        <fullName evidence="1">Uncharacterized protein</fullName>
    </submittedName>
</protein>
<name>A0A0J6FEJ1_COCPO</name>
<reference evidence="2" key="2">
    <citation type="journal article" date="2009" name="Genome Res.">
        <title>Comparative genomic analyses of the human fungal pathogens Coccidioides and their relatives.</title>
        <authorList>
            <person name="Sharpton T.J."/>
            <person name="Stajich J.E."/>
            <person name="Rounsley S.D."/>
            <person name="Gardner M.J."/>
            <person name="Wortman J.R."/>
            <person name="Jordar V.S."/>
            <person name="Maiti R."/>
            <person name="Kodira C.D."/>
            <person name="Neafsey D.E."/>
            <person name="Zeng Q."/>
            <person name="Hung C.-Y."/>
            <person name="McMahan C."/>
            <person name="Muszewska A."/>
            <person name="Grynberg M."/>
            <person name="Mandel M.A."/>
            <person name="Kellner E.M."/>
            <person name="Barker B.M."/>
            <person name="Galgiani J.N."/>
            <person name="Orbach M.J."/>
            <person name="Kirkland T.N."/>
            <person name="Cole G.T."/>
            <person name="Henn M.R."/>
            <person name="Birren B.W."/>
            <person name="Taylor J.W."/>
        </authorList>
    </citation>
    <scope>NUCLEOTIDE SEQUENCE [LARGE SCALE GENOMIC DNA]</scope>
    <source>
        <strain evidence="2">RMSCC 3488</strain>
    </source>
</reference>